<evidence type="ECO:0000313" key="2">
    <source>
        <dbReference type="EMBL" id="KAH7951930.1"/>
    </source>
</evidence>
<reference evidence="2" key="1">
    <citation type="journal article" date="2020" name="Cell">
        <title>Large-Scale Comparative Analyses of Tick Genomes Elucidate Their Genetic Diversity and Vector Capacities.</title>
        <authorList>
            <consortium name="Tick Genome and Microbiome Consortium (TIGMIC)"/>
            <person name="Jia N."/>
            <person name="Wang J."/>
            <person name="Shi W."/>
            <person name="Du L."/>
            <person name="Sun Y."/>
            <person name="Zhan W."/>
            <person name="Jiang J.F."/>
            <person name="Wang Q."/>
            <person name="Zhang B."/>
            <person name="Ji P."/>
            <person name="Bell-Sakyi L."/>
            <person name="Cui X.M."/>
            <person name="Yuan T.T."/>
            <person name="Jiang B.G."/>
            <person name="Yang W.F."/>
            <person name="Lam T.T."/>
            <person name="Chang Q.C."/>
            <person name="Ding S.J."/>
            <person name="Wang X.J."/>
            <person name="Zhu J.G."/>
            <person name="Ruan X.D."/>
            <person name="Zhao L."/>
            <person name="Wei J.T."/>
            <person name="Ye R.Z."/>
            <person name="Que T.C."/>
            <person name="Du C.H."/>
            <person name="Zhou Y.H."/>
            <person name="Cheng J.X."/>
            <person name="Dai P.F."/>
            <person name="Guo W.B."/>
            <person name="Han X.H."/>
            <person name="Huang E.J."/>
            <person name="Li L.F."/>
            <person name="Wei W."/>
            <person name="Gao Y.C."/>
            <person name="Liu J.Z."/>
            <person name="Shao H.Z."/>
            <person name="Wang X."/>
            <person name="Wang C.C."/>
            <person name="Yang T.C."/>
            <person name="Huo Q.B."/>
            <person name="Li W."/>
            <person name="Chen H.Y."/>
            <person name="Chen S.E."/>
            <person name="Zhou L.G."/>
            <person name="Ni X.B."/>
            <person name="Tian J.H."/>
            <person name="Sheng Y."/>
            <person name="Liu T."/>
            <person name="Pan Y.S."/>
            <person name="Xia L.Y."/>
            <person name="Li J."/>
            <person name="Zhao F."/>
            <person name="Cao W.C."/>
        </authorList>
    </citation>
    <scope>NUCLEOTIDE SEQUENCE</scope>
    <source>
        <strain evidence="2">Rsan-2018</strain>
    </source>
</reference>
<dbReference type="AlphaFoldDB" id="A0A9D4PRX0"/>
<proteinExistence type="predicted"/>
<feature type="region of interest" description="Disordered" evidence="1">
    <location>
        <begin position="62"/>
        <end position="94"/>
    </location>
</feature>
<name>A0A9D4PRX0_RHISA</name>
<gene>
    <name evidence="2" type="ORF">HPB52_015460</name>
</gene>
<protein>
    <submittedName>
        <fullName evidence="2">Uncharacterized protein</fullName>
    </submittedName>
</protein>
<evidence type="ECO:0000256" key="1">
    <source>
        <dbReference type="SAM" id="MobiDB-lite"/>
    </source>
</evidence>
<keyword evidence="3" id="KW-1185">Reference proteome</keyword>
<accession>A0A9D4PRX0</accession>
<dbReference type="EMBL" id="JABSTV010001251">
    <property type="protein sequence ID" value="KAH7951930.1"/>
    <property type="molecule type" value="Genomic_DNA"/>
</dbReference>
<reference evidence="2" key="2">
    <citation type="submission" date="2021-09" db="EMBL/GenBank/DDBJ databases">
        <authorList>
            <person name="Jia N."/>
            <person name="Wang J."/>
            <person name="Shi W."/>
            <person name="Du L."/>
            <person name="Sun Y."/>
            <person name="Zhan W."/>
            <person name="Jiang J."/>
            <person name="Wang Q."/>
            <person name="Zhang B."/>
            <person name="Ji P."/>
            <person name="Sakyi L.B."/>
            <person name="Cui X."/>
            <person name="Yuan T."/>
            <person name="Jiang B."/>
            <person name="Yang W."/>
            <person name="Lam T.T.-Y."/>
            <person name="Chang Q."/>
            <person name="Ding S."/>
            <person name="Wang X."/>
            <person name="Zhu J."/>
            <person name="Ruan X."/>
            <person name="Zhao L."/>
            <person name="Wei J."/>
            <person name="Que T."/>
            <person name="Du C."/>
            <person name="Cheng J."/>
            <person name="Dai P."/>
            <person name="Han X."/>
            <person name="Huang E."/>
            <person name="Gao Y."/>
            <person name="Liu J."/>
            <person name="Shao H."/>
            <person name="Ye R."/>
            <person name="Li L."/>
            <person name="Wei W."/>
            <person name="Wang X."/>
            <person name="Wang C."/>
            <person name="Huo Q."/>
            <person name="Li W."/>
            <person name="Guo W."/>
            <person name="Chen H."/>
            <person name="Chen S."/>
            <person name="Zhou L."/>
            <person name="Zhou L."/>
            <person name="Ni X."/>
            <person name="Tian J."/>
            <person name="Zhou Y."/>
            <person name="Sheng Y."/>
            <person name="Liu T."/>
            <person name="Pan Y."/>
            <person name="Xia L."/>
            <person name="Li J."/>
            <person name="Zhao F."/>
            <person name="Cao W."/>
        </authorList>
    </citation>
    <scope>NUCLEOTIDE SEQUENCE</scope>
    <source>
        <strain evidence="2">Rsan-2018</strain>
        <tissue evidence="2">Larvae</tissue>
    </source>
</reference>
<dbReference type="Proteomes" id="UP000821837">
    <property type="component" value="Chromosome 5"/>
</dbReference>
<organism evidence="2 3">
    <name type="scientific">Rhipicephalus sanguineus</name>
    <name type="common">Brown dog tick</name>
    <name type="synonym">Ixodes sanguineus</name>
    <dbReference type="NCBI Taxonomy" id="34632"/>
    <lineage>
        <taxon>Eukaryota</taxon>
        <taxon>Metazoa</taxon>
        <taxon>Ecdysozoa</taxon>
        <taxon>Arthropoda</taxon>
        <taxon>Chelicerata</taxon>
        <taxon>Arachnida</taxon>
        <taxon>Acari</taxon>
        <taxon>Parasitiformes</taxon>
        <taxon>Ixodida</taxon>
        <taxon>Ixodoidea</taxon>
        <taxon>Ixodidae</taxon>
        <taxon>Rhipicephalinae</taxon>
        <taxon>Rhipicephalus</taxon>
        <taxon>Rhipicephalus</taxon>
    </lineage>
</organism>
<sequence>MPSRECLEEVLNVTELCGISVSGDPVDDELLQYIESGVLVVSATRNGNTVTRRFAGPTLPKHARLRQSHPSTESCSARARPVNSGHGRPANNPACRKWQDEREVATIRASSMVPHSRLAVRAMAQKENPSQFSGPPASAATRTFAQAAFSAPRPVPAPVHQQVASCSVLPGPAPTVSPVAPAVKLSVEPVPKLRDDPRDAIIASLQLTLRAIGELLPSDSLLKAMCRQAGSLQNTSSHHG</sequence>
<evidence type="ECO:0000313" key="3">
    <source>
        <dbReference type="Proteomes" id="UP000821837"/>
    </source>
</evidence>
<comment type="caution">
    <text evidence="2">The sequence shown here is derived from an EMBL/GenBank/DDBJ whole genome shotgun (WGS) entry which is preliminary data.</text>
</comment>